<reference evidence="1 2" key="1">
    <citation type="journal article" date="2020" name="Microb. Ecol.">
        <title>Ecogenomics of the Marine Benthic Filamentous Cyanobacterium Adonisia.</title>
        <authorList>
            <person name="Walter J.M."/>
            <person name="Coutinho F.H."/>
            <person name="Leomil L."/>
            <person name="Hargreaves P.I."/>
            <person name="Campeao M.E."/>
            <person name="Vieira V.V."/>
            <person name="Silva B.S."/>
            <person name="Fistarol G.O."/>
            <person name="Salomon P.S."/>
            <person name="Sawabe T."/>
            <person name="Mino S."/>
            <person name="Hosokawa M."/>
            <person name="Miyashita H."/>
            <person name="Maruyama F."/>
            <person name="van Verk M.C."/>
            <person name="Dutilh B.E."/>
            <person name="Thompson C.C."/>
            <person name="Thompson F.L."/>
        </authorList>
    </citation>
    <scope>NUCLEOTIDE SEQUENCE [LARGE SCALE GENOMIC DNA]</scope>
    <source>
        <strain evidence="1 2">CCMR0081</strain>
    </source>
</reference>
<dbReference type="EMBL" id="QXHD01000004">
    <property type="protein sequence ID" value="NEZ58786.1"/>
    <property type="molecule type" value="Genomic_DNA"/>
</dbReference>
<comment type="caution">
    <text evidence="1">The sequence shown here is derived from an EMBL/GenBank/DDBJ whole genome shotgun (WGS) entry which is preliminary data.</text>
</comment>
<gene>
    <name evidence="1" type="ORF">DXZ20_24730</name>
</gene>
<accession>A0A6M0RRJ2</accession>
<proteinExistence type="predicted"/>
<dbReference type="InterPro" id="IPR025427">
    <property type="entry name" value="DUF4160"/>
</dbReference>
<name>A0A6M0RRJ2_9CYAN</name>
<evidence type="ECO:0000313" key="2">
    <source>
        <dbReference type="Proteomes" id="UP000481033"/>
    </source>
</evidence>
<protein>
    <submittedName>
        <fullName evidence="1">DUF4160 domain-containing protein</fullName>
    </submittedName>
</protein>
<dbReference type="Proteomes" id="UP000481033">
    <property type="component" value="Unassembled WGS sequence"/>
</dbReference>
<evidence type="ECO:0000313" key="1">
    <source>
        <dbReference type="EMBL" id="NEZ58786.1"/>
    </source>
</evidence>
<dbReference type="AlphaFoldDB" id="A0A6M0RRJ2"/>
<sequence length="81" mass="9270">MPTILRVGPYRLYFYSHEPNEPPHIHIDRDSSSAKFWIESVKLASNIGFSPKELRKIQAIVEANQEKLLEAWHGYFGNSGG</sequence>
<keyword evidence="2" id="KW-1185">Reference proteome</keyword>
<dbReference type="RefSeq" id="WP_163701645.1">
    <property type="nucleotide sequence ID" value="NZ_QXHD01000004.1"/>
</dbReference>
<dbReference type="Pfam" id="PF13711">
    <property type="entry name" value="DUF4160"/>
    <property type="match status" value="1"/>
</dbReference>
<organism evidence="1 2">
    <name type="scientific">Adonisia turfae CCMR0081</name>
    <dbReference type="NCBI Taxonomy" id="2292702"/>
    <lineage>
        <taxon>Bacteria</taxon>
        <taxon>Bacillati</taxon>
        <taxon>Cyanobacteriota</taxon>
        <taxon>Adonisia</taxon>
        <taxon>Adonisia turfae</taxon>
    </lineage>
</organism>